<comment type="cofactor">
    <cofactor evidence="1">
        <name>pyridoxal 5'-phosphate</name>
        <dbReference type="ChEBI" id="CHEBI:597326"/>
    </cofactor>
</comment>
<dbReference type="GO" id="GO:0005829">
    <property type="term" value="C:cytosol"/>
    <property type="evidence" value="ECO:0007669"/>
    <property type="project" value="TreeGrafter"/>
</dbReference>
<dbReference type="FunFam" id="3.40.640.10:FF:000066">
    <property type="entry name" value="Aspartate aminotransferase"/>
    <property type="match status" value="1"/>
</dbReference>
<dbReference type="CDD" id="cd00609">
    <property type="entry name" value="AAT_like"/>
    <property type="match status" value="1"/>
</dbReference>
<proteinExistence type="inferred from homology"/>
<evidence type="ECO:0000313" key="10">
    <source>
        <dbReference type="Proteomes" id="UP000053317"/>
    </source>
</evidence>
<protein>
    <recommendedName>
        <fullName evidence="7">Aspartate aminotransferase</fullName>
        <ecNumber evidence="7">2.6.1.1</ecNumber>
    </recommendedName>
</protein>
<dbReference type="EC" id="2.6.1.1" evidence="7"/>
<dbReference type="PANTHER" id="PTHR11879">
    <property type="entry name" value="ASPARTATE AMINOTRANSFERASE"/>
    <property type="match status" value="1"/>
</dbReference>
<dbReference type="InterPro" id="IPR015424">
    <property type="entry name" value="PyrdxlP-dep_Trfase"/>
</dbReference>
<evidence type="ECO:0000256" key="1">
    <source>
        <dbReference type="ARBA" id="ARBA00001933"/>
    </source>
</evidence>
<sequence>MASGFSDLPVIPLDEPFALTAAFKADTHPQKVSLGAGVYRDNEGRPWILRSVKEAKDLLHQDVNQDHEYLPIHGSTPFLELARDLVFGPASPATAATITSLQTISGTGANHLGALFLAQHLQPRQVFISDPTWNSHHLIWTVAGPNVTQKTYPYYSPTTKSIDFDGMISTLESTAQENDVVILHACAHNPTGIDPSQDQWRILAQLFKRKKLFAFFDSAYQGFASGDPDLDAWAVRHFREILFNDNNSTQSGMCVAQSFSKNFGLYGERVGAFHVLTPPSVSSAGISSRLILLQRSEISSPPLYGSRIVHLVLSTPSLRKKWESDLRTVSSRIQSVRRALRLELERLNTPGDWSHIESQIGMFSYTGLSREQVEILREKYHVYLLRNGRASLSGVNEGNVGYVARAICDVVKSVG</sequence>
<evidence type="ECO:0000259" key="8">
    <source>
        <dbReference type="Pfam" id="PF00155"/>
    </source>
</evidence>
<gene>
    <name evidence="9" type="ORF">UCRPC4_g01606</name>
</gene>
<evidence type="ECO:0000256" key="3">
    <source>
        <dbReference type="ARBA" id="ARBA00011738"/>
    </source>
</evidence>
<organism evidence="9 10">
    <name type="scientific">Phaeomoniella chlamydospora</name>
    <name type="common">Phaeoacremonium chlamydosporum</name>
    <dbReference type="NCBI Taxonomy" id="158046"/>
    <lineage>
        <taxon>Eukaryota</taxon>
        <taxon>Fungi</taxon>
        <taxon>Dikarya</taxon>
        <taxon>Ascomycota</taxon>
        <taxon>Pezizomycotina</taxon>
        <taxon>Eurotiomycetes</taxon>
        <taxon>Chaetothyriomycetidae</taxon>
        <taxon>Phaeomoniellales</taxon>
        <taxon>Phaeomoniellaceae</taxon>
        <taxon>Phaeomoniella</taxon>
    </lineage>
</organism>
<comment type="subunit">
    <text evidence="3 7">Homodimer.</text>
</comment>
<dbReference type="Gene3D" id="3.90.1150.10">
    <property type="entry name" value="Aspartate Aminotransferase, domain 1"/>
    <property type="match status" value="1"/>
</dbReference>
<dbReference type="InterPro" id="IPR015421">
    <property type="entry name" value="PyrdxlP-dep_Trfase_major"/>
</dbReference>
<dbReference type="NCBIfam" id="NF006719">
    <property type="entry name" value="PRK09257.1"/>
    <property type="match status" value="1"/>
</dbReference>
<dbReference type="PANTHER" id="PTHR11879:SF20">
    <property type="entry name" value="ASPARTATE AMINOTRANSFERASE"/>
    <property type="match status" value="1"/>
</dbReference>
<dbReference type="InterPro" id="IPR015422">
    <property type="entry name" value="PyrdxlP-dep_Trfase_small"/>
</dbReference>
<reference evidence="9 10" key="1">
    <citation type="submission" date="2015-05" db="EMBL/GenBank/DDBJ databases">
        <title>Distinctive expansion of gene families associated with plant cell wall degradation and secondary metabolism in the genomes of grapevine trunk pathogens.</title>
        <authorList>
            <person name="Lawrence D.P."/>
            <person name="Travadon R."/>
            <person name="Rolshausen P.E."/>
            <person name="Baumgartner K."/>
        </authorList>
    </citation>
    <scope>NUCLEOTIDE SEQUENCE [LARGE SCALE GENOMIC DNA]</scope>
    <source>
        <strain evidence="9">UCRPC4</strain>
    </source>
</reference>
<dbReference type="InterPro" id="IPR004839">
    <property type="entry name" value="Aminotransferase_I/II_large"/>
</dbReference>
<dbReference type="Proteomes" id="UP000053317">
    <property type="component" value="Unassembled WGS sequence"/>
</dbReference>
<dbReference type="EMBL" id="LCWF01000039">
    <property type="protein sequence ID" value="KKY25693.1"/>
    <property type="molecule type" value="Genomic_DNA"/>
</dbReference>
<dbReference type="GO" id="GO:0006532">
    <property type="term" value="P:aspartate biosynthetic process"/>
    <property type="evidence" value="ECO:0007669"/>
    <property type="project" value="TreeGrafter"/>
</dbReference>
<feature type="domain" description="Aminotransferase class I/classII large" evidence="8">
    <location>
        <begin position="30"/>
        <end position="407"/>
    </location>
</feature>
<accession>A0A0G2GQR6</accession>
<dbReference type="Gene3D" id="3.40.640.10">
    <property type="entry name" value="Type I PLP-dependent aspartate aminotransferase-like (Major domain)"/>
    <property type="match status" value="1"/>
</dbReference>
<dbReference type="PRINTS" id="PR00799">
    <property type="entry name" value="TRANSAMINASE"/>
</dbReference>
<dbReference type="GO" id="GO:0004069">
    <property type="term" value="F:L-aspartate:2-oxoglutarate aminotransferase activity"/>
    <property type="evidence" value="ECO:0007669"/>
    <property type="project" value="UniProtKB-EC"/>
</dbReference>
<dbReference type="InterPro" id="IPR004838">
    <property type="entry name" value="NHTrfase_class1_PyrdxlP-BS"/>
</dbReference>
<evidence type="ECO:0000256" key="5">
    <source>
        <dbReference type="ARBA" id="ARBA00022679"/>
    </source>
</evidence>
<dbReference type="Pfam" id="PF00155">
    <property type="entry name" value="Aminotran_1_2"/>
    <property type="match status" value="1"/>
</dbReference>
<dbReference type="GO" id="GO:0030170">
    <property type="term" value="F:pyridoxal phosphate binding"/>
    <property type="evidence" value="ECO:0007669"/>
    <property type="project" value="InterPro"/>
</dbReference>
<evidence type="ECO:0000256" key="7">
    <source>
        <dbReference type="RuleBase" id="RU000480"/>
    </source>
</evidence>
<reference evidence="9 10" key="2">
    <citation type="submission" date="2015-05" db="EMBL/GenBank/DDBJ databases">
        <authorList>
            <person name="Morales-Cruz A."/>
            <person name="Amrine K.C."/>
            <person name="Cantu D."/>
        </authorList>
    </citation>
    <scope>NUCLEOTIDE SEQUENCE [LARGE SCALE GENOMIC DNA]</scope>
    <source>
        <strain evidence="9">UCRPC4</strain>
    </source>
</reference>
<evidence type="ECO:0000256" key="4">
    <source>
        <dbReference type="ARBA" id="ARBA00022576"/>
    </source>
</evidence>
<dbReference type="PROSITE" id="PS00105">
    <property type="entry name" value="AA_TRANSFER_CLASS_1"/>
    <property type="match status" value="1"/>
</dbReference>
<dbReference type="FunFam" id="3.90.1150.10:FF:000001">
    <property type="entry name" value="Aspartate aminotransferase"/>
    <property type="match status" value="1"/>
</dbReference>
<keyword evidence="6" id="KW-0663">Pyridoxal phosphate</keyword>
<comment type="caution">
    <text evidence="9">The sequence shown here is derived from an EMBL/GenBank/DDBJ whole genome shotgun (WGS) entry which is preliminary data.</text>
</comment>
<keyword evidence="10" id="KW-1185">Reference proteome</keyword>
<dbReference type="SUPFAM" id="SSF53383">
    <property type="entry name" value="PLP-dependent transferases"/>
    <property type="match status" value="1"/>
</dbReference>
<dbReference type="InterPro" id="IPR000796">
    <property type="entry name" value="Asp_trans"/>
</dbReference>
<evidence type="ECO:0000256" key="6">
    <source>
        <dbReference type="ARBA" id="ARBA00022898"/>
    </source>
</evidence>
<keyword evidence="5 7" id="KW-0808">Transferase</keyword>
<evidence type="ECO:0000313" key="9">
    <source>
        <dbReference type="EMBL" id="KKY25693.1"/>
    </source>
</evidence>
<comment type="miscellaneous">
    <text evidence="7">In eukaryotes there are cytoplasmic, mitochondrial and chloroplastic isozymes.</text>
</comment>
<dbReference type="AlphaFoldDB" id="A0A0G2GQR6"/>
<evidence type="ECO:0000256" key="2">
    <source>
        <dbReference type="ARBA" id="ARBA00007441"/>
    </source>
</evidence>
<comment type="similarity">
    <text evidence="2">Belongs to the class-I pyridoxal-phosphate-dependent aminotransferase family.</text>
</comment>
<dbReference type="OrthoDB" id="550424at2759"/>
<name>A0A0G2GQR6_PHACM</name>
<keyword evidence="4 7" id="KW-0032">Aminotransferase</keyword>
<comment type="catalytic activity">
    <reaction evidence="7">
        <text>L-aspartate + 2-oxoglutarate = oxaloacetate + L-glutamate</text>
        <dbReference type="Rhea" id="RHEA:21824"/>
        <dbReference type="ChEBI" id="CHEBI:16452"/>
        <dbReference type="ChEBI" id="CHEBI:16810"/>
        <dbReference type="ChEBI" id="CHEBI:29985"/>
        <dbReference type="ChEBI" id="CHEBI:29991"/>
        <dbReference type="EC" id="2.6.1.1"/>
    </reaction>
</comment>